<comment type="similarity">
    <text evidence="1">Belongs to the metallo-dependent hydrolases superfamily. ATZ/TRZ family.</text>
</comment>
<dbReference type="InterPro" id="IPR050287">
    <property type="entry name" value="MTA/SAH_deaminase"/>
</dbReference>
<evidence type="ECO:0000256" key="1">
    <source>
        <dbReference type="ARBA" id="ARBA00006745"/>
    </source>
</evidence>
<evidence type="ECO:0000313" key="4">
    <source>
        <dbReference type="EMBL" id="MFD2756016.1"/>
    </source>
</evidence>
<evidence type="ECO:0000313" key="5">
    <source>
        <dbReference type="Proteomes" id="UP001597463"/>
    </source>
</evidence>
<dbReference type="Gene3D" id="3.20.20.140">
    <property type="entry name" value="Metal-dependent hydrolases"/>
    <property type="match status" value="1"/>
</dbReference>
<dbReference type="RefSeq" id="WP_066479188.1">
    <property type="nucleotide sequence ID" value="NZ_BCNT01000009.1"/>
</dbReference>
<dbReference type="PANTHER" id="PTHR43794:SF11">
    <property type="entry name" value="AMIDOHYDROLASE-RELATED DOMAIN-CONTAINING PROTEIN"/>
    <property type="match status" value="1"/>
</dbReference>
<protein>
    <submittedName>
        <fullName evidence="4">Amidohydrolase family protein</fullName>
    </submittedName>
</protein>
<comment type="caution">
    <text evidence="4">The sequence shown here is derived from an EMBL/GenBank/DDBJ whole genome shotgun (WGS) entry which is preliminary data.</text>
</comment>
<dbReference type="Gene3D" id="2.30.40.10">
    <property type="entry name" value="Urease, subunit C, domain 1"/>
    <property type="match status" value="1"/>
</dbReference>
<reference evidence="5" key="1">
    <citation type="journal article" date="2019" name="Int. J. Syst. Evol. Microbiol.">
        <title>The Global Catalogue of Microorganisms (GCM) 10K type strain sequencing project: providing services to taxonomists for standard genome sequencing and annotation.</title>
        <authorList>
            <consortium name="The Broad Institute Genomics Platform"/>
            <consortium name="The Broad Institute Genome Sequencing Center for Infectious Disease"/>
            <person name="Wu L."/>
            <person name="Ma J."/>
        </authorList>
    </citation>
    <scope>NUCLEOTIDE SEQUENCE [LARGE SCALE GENOMIC DNA]</scope>
    <source>
        <strain evidence="5">TISTR 1906</strain>
    </source>
</reference>
<dbReference type="Proteomes" id="UP001597463">
    <property type="component" value="Unassembled WGS sequence"/>
</dbReference>
<dbReference type="SUPFAM" id="SSF51556">
    <property type="entry name" value="Metallo-dependent hydrolases"/>
    <property type="match status" value="1"/>
</dbReference>
<proteinExistence type="inferred from homology"/>
<keyword evidence="2" id="KW-0378">Hydrolase</keyword>
<dbReference type="InterPro" id="IPR032466">
    <property type="entry name" value="Metal_Hydrolase"/>
</dbReference>
<keyword evidence="5" id="KW-1185">Reference proteome</keyword>
<name>A0ABW5UQV6_9BURK</name>
<dbReference type="EMBL" id="JBHUMV010000009">
    <property type="protein sequence ID" value="MFD2756016.1"/>
    <property type="molecule type" value="Genomic_DNA"/>
</dbReference>
<dbReference type="PANTHER" id="PTHR43794">
    <property type="entry name" value="AMINOHYDROLASE SSNA-RELATED"/>
    <property type="match status" value="1"/>
</dbReference>
<accession>A0ABW5UQV6</accession>
<evidence type="ECO:0000256" key="2">
    <source>
        <dbReference type="ARBA" id="ARBA00022801"/>
    </source>
</evidence>
<gene>
    <name evidence="4" type="ORF">ACFSW6_18255</name>
</gene>
<evidence type="ECO:0000259" key="3">
    <source>
        <dbReference type="Pfam" id="PF01979"/>
    </source>
</evidence>
<dbReference type="InterPro" id="IPR006680">
    <property type="entry name" value="Amidohydro-rel"/>
</dbReference>
<dbReference type="SUPFAM" id="SSF51338">
    <property type="entry name" value="Composite domain of metallo-dependent hydrolases"/>
    <property type="match status" value="1"/>
</dbReference>
<dbReference type="InterPro" id="IPR011059">
    <property type="entry name" value="Metal-dep_hydrolase_composite"/>
</dbReference>
<sequence>MHTELHASQLQADTLLLHPQYVLLKSGLATDHAVLVEDGRFRDVGPRALLDARYAPIPALALPGKLVMPGMIDGHHHLTQSFGKSLAYGEPSEIFRRVWVPLESSLDDEFVHQSAKLAALESLRGGFTTVCDAGTRAKGEIGAVASATAEAGLRCVLGIICNDGGNQSTPGQREAILAQAQRFMADYGTHALVHPSLAISIPEAASDAMLATVTRLCAEAGIIFQTHVNEHLASVERSVVARGMRPLEHLASVGALGPQTLIAHGTMVTPAELLLLKSTDTAVSYNPVASAWKGNAVAPATLMAAMGIRFALGTDSTRSDAFRLLDAAEAAQKYAFAMQIGDTSSGGGWTWLDHATHEGARAIGLGGRIGEIAADKQADFLIVDVDTPELCTSVDLTWDLVRLAQRDQIVASFVGGRLRLFKGWPVDWDARALMRQVADKAHAAIARAPIQRLHPTAGEHRRRVLAGSSVYPARSDLR</sequence>
<organism evidence="4 5">
    <name type="scientific">Comamonas terrae</name>
    <dbReference type="NCBI Taxonomy" id="673548"/>
    <lineage>
        <taxon>Bacteria</taxon>
        <taxon>Pseudomonadati</taxon>
        <taxon>Pseudomonadota</taxon>
        <taxon>Betaproteobacteria</taxon>
        <taxon>Burkholderiales</taxon>
        <taxon>Comamonadaceae</taxon>
        <taxon>Comamonas</taxon>
    </lineage>
</organism>
<dbReference type="Pfam" id="PF01979">
    <property type="entry name" value="Amidohydro_1"/>
    <property type="match status" value="1"/>
</dbReference>
<feature type="domain" description="Amidohydrolase-related" evidence="3">
    <location>
        <begin position="66"/>
        <end position="418"/>
    </location>
</feature>